<evidence type="ECO:0000256" key="1">
    <source>
        <dbReference type="SAM" id="MobiDB-lite"/>
    </source>
</evidence>
<evidence type="ECO:0000313" key="2">
    <source>
        <dbReference type="EMBL" id="GIY25392.1"/>
    </source>
</evidence>
<proteinExistence type="predicted"/>
<keyword evidence="3" id="KW-1185">Reference proteome</keyword>
<reference evidence="2 3" key="1">
    <citation type="submission" date="2021-06" db="EMBL/GenBank/DDBJ databases">
        <title>Caerostris darwini draft genome.</title>
        <authorList>
            <person name="Kono N."/>
            <person name="Arakawa K."/>
        </authorList>
    </citation>
    <scope>NUCLEOTIDE SEQUENCE [LARGE SCALE GENOMIC DNA]</scope>
</reference>
<accession>A0AAV4RZ35</accession>
<gene>
    <name evidence="2" type="ORF">CDAR_402551</name>
</gene>
<dbReference type="AlphaFoldDB" id="A0AAV4RZ35"/>
<organism evidence="2 3">
    <name type="scientific">Caerostris darwini</name>
    <dbReference type="NCBI Taxonomy" id="1538125"/>
    <lineage>
        <taxon>Eukaryota</taxon>
        <taxon>Metazoa</taxon>
        <taxon>Ecdysozoa</taxon>
        <taxon>Arthropoda</taxon>
        <taxon>Chelicerata</taxon>
        <taxon>Arachnida</taxon>
        <taxon>Araneae</taxon>
        <taxon>Araneomorphae</taxon>
        <taxon>Entelegynae</taxon>
        <taxon>Araneoidea</taxon>
        <taxon>Araneidae</taxon>
        <taxon>Caerostris</taxon>
    </lineage>
</organism>
<name>A0AAV4RZ35_9ARAC</name>
<evidence type="ECO:0000313" key="3">
    <source>
        <dbReference type="Proteomes" id="UP001054837"/>
    </source>
</evidence>
<dbReference type="Proteomes" id="UP001054837">
    <property type="component" value="Unassembled WGS sequence"/>
</dbReference>
<feature type="compositionally biased region" description="Basic and acidic residues" evidence="1">
    <location>
        <begin position="1"/>
        <end position="11"/>
    </location>
</feature>
<comment type="caution">
    <text evidence="2">The sequence shown here is derived from an EMBL/GenBank/DDBJ whole genome shotgun (WGS) entry which is preliminary data.</text>
</comment>
<dbReference type="EMBL" id="BPLQ01006803">
    <property type="protein sequence ID" value="GIY25392.1"/>
    <property type="molecule type" value="Genomic_DNA"/>
</dbReference>
<feature type="region of interest" description="Disordered" evidence="1">
    <location>
        <begin position="1"/>
        <end position="25"/>
    </location>
</feature>
<sequence>MSRPARFDQHLNPHLTTEPNRKSPPPIFPALDTAIKLSIGRLQLSNRNHGLMNAAPSVFSLTVSTLLLHPIPFPLKVKRKSFILAVWIKVSISLCHRFL</sequence>
<protein>
    <submittedName>
        <fullName evidence="2">Uncharacterized protein</fullName>
    </submittedName>
</protein>